<gene>
    <name evidence="2" type="ORF">MAM1_0038c02771</name>
</gene>
<dbReference type="Proteomes" id="UP000053815">
    <property type="component" value="Unassembled WGS sequence"/>
</dbReference>
<reference evidence="2" key="1">
    <citation type="submission" date="2014-09" db="EMBL/GenBank/DDBJ databases">
        <title>Draft genome sequence of an oleaginous Mucoromycotina fungus Mucor ambiguus NBRC6742.</title>
        <authorList>
            <person name="Takeda I."/>
            <person name="Yamane N."/>
            <person name="Morita T."/>
            <person name="Tamano K."/>
            <person name="Machida M."/>
            <person name="Baker S."/>
            <person name="Koike H."/>
        </authorList>
    </citation>
    <scope>NUCLEOTIDE SEQUENCE</scope>
    <source>
        <strain evidence="2">NBRC 6742</strain>
    </source>
</reference>
<protein>
    <submittedName>
        <fullName evidence="2">Phox-like protein</fullName>
    </submittedName>
</protein>
<dbReference type="Pfam" id="PF09325">
    <property type="entry name" value="Vps5"/>
    <property type="match status" value="1"/>
</dbReference>
<dbReference type="InterPro" id="IPR027267">
    <property type="entry name" value="AH/BAR_dom_sf"/>
</dbReference>
<dbReference type="EMBL" id="DF836327">
    <property type="protein sequence ID" value="GAN03318.1"/>
    <property type="molecule type" value="Genomic_DNA"/>
</dbReference>
<name>A0A0C9MN15_9FUNG</name>
<feature type="domain" description="Sorting nexin/Vps5-like C-terminal" evidence="1">
    <location>
        <begin position="172"/>
        <end position="374"/>
    </location>
</feature>
<accession>A0A0C9MN15</accession>
<dbReference type="GO" id="GO:0006886">
    <property type="term" value="P:intracellular protein transport"/>
    <property type="evidence" value="ECO:0007669"/>
    <property type="project" value="TreeGrafter"/>
</dbReference>
<dbReference type="InterPro" id="IPR036871">
    <property type="entry name" value="PX_dom_sf"/>
</dbReference>
<dbReference type="Gene3D" id="1.20.1270.60">
    <property type="entry name" value="Arfaptin homology (AH) domain/BAR domain"/>
    <property type="match status" value="1"/>
</dbReference>
<dbReference type="GO" id="GO:0032266">
    <property type="term" value="F:phosphatidylinositol-3-phosphate binding"/>
    <property type="evidence" value="ECO:0007669"/>
    <property type="project" value="TreeGrafter"/>
</dbReference>
<dbReference type="OrthoDB" id="9976382at2759"/>
<organism evidence="2">
    <name type="scientific">Mucor ambiguus</name>
    <dbReference type="NCBI Taxonomy" id="91626"/>
    <lineage>
        <taxon>Eukaryota</taxon>
        <taxon>Fungi</taxon>
        <taxon>Fungi incertae sedis</taxon>
        <taxon>Mucoromycota</taxon>
        <taxon>Mucoromycotina</taxon>
        <taxon>Mucoromycetes</taxon>
        <taxon>Mucorales</taxon>
        <taxon>Mucorineae</taxon>
        <taxon>Mucoraceae</taxon>
        <taxon>Mucor</taxon>
    </lineage>
</organism>
<dbReference type="GO" id="GO:0042147">
    <property type="term" value="P:retrograde transport, endosome to Golgi"/>
    <property type="evidence" value="ECO:0007669"/>
    <property type="project" value="TreeGrafter"/>
</dbReference>
<keyword evidence="3" id="KW-1185">Reference proteome</keyword>
<dbReference type="GO" id="GO:0005829">
    <property type="term" value="C:cytosol"/>
    <property type="evidence" value="ECO:0007669"/>
    <property type="project" value="GOC"/>
</dbReference>
<evidence type="ECO:0000313" key="3">
    <source>
        <dbReference type="Proteomes" id="UP000053815"/>
    </source>
</evidence>
<dbReference type="Gene3D" id="3.30.1520.10">
    <property type="entry name" value="Phox-like domain"/>
    <property type="match status" value="1"/>
</dbReference>
<dbReference type="AlphaFoldDB" id="A0A0C9MN15"/>
<sequence length="390" mass="45402">MAATPRIQFTVTNVDYKRKDPVFWIEVQTNITKYKQKQKRFPRYYSELVKLHDFLSSTCDDVLIPALPPCPSPRFDKEGQLVGRQWWFTIRLPGEKPVIVGDTGSVENKIQLWFDRIVEHDRTKMSEGLRAFVESEVGFRPSIVPQQHSQQRIKPPKYIVVHVSPDDMEPEFGHCLQELDTFSQNLHHASVRLDKLVQEQHSMARSWINMSSAWVSYGGIERNPNLFILYKTIAKGHQQLADLERSRASAVNETLSDEISYELKNCESAQNAMQRRLDALSDYLSSRKHTESSLRGVERLKSSISIDRDQASEAIAILEDARIHERSNLQRFERIDTNLRQDIEHHYKPNTTRDMLRTINEYAKSQLYLEKKKLAVLNEIMIKHDDVLIN</sequence>
<evidence type="ECO:0000259" key="1">
    <source>
        <dbReference type="Pfam" id="PF09325"/>
    </source>
</evidence>
<dbReference type="PANTHER" id="PTHR47433">
    <property type="entry name" value="VACUOLAR PROTEIN SORTING-ASSOCIATED PROTEIN 17"/>
    <property type="match status" value="1"/>
</dbReference>
<dbReference type="PANTHER" id="PTHR47433:SF1">
    <property type="entry name" value="VACUOLAR PROTEIN SORTING-ASSOCIATED PROTEIN 17"/>
    <property type="match status" value="1"/>
</dbReference>
<evidence type="ECO:0000313" key="2">
    <source>
        <dbReference type="EMBL" id="GAN03318.1"/>
    </source>
</evidence>
<dbReference type="InterPro" id="IPR015404">
    <property type="entry name" value="Vps5_C"/>
</dbReference>
<dbReference type="GO" id="GO:0030905">
    <property type="term" value="C:retromer, tubulation complex"/>
    <property type="evidence" value="ECO:0007669"/>
    <property type="project" value="TreeGrafter"/>
</dbReference>
<dbReference type="InterPro" id="IPR053055">
    <property type="entry name" value="VPS17"/>
</dbReference>
<dbReference type="STRING" id="91626.A0A0C9MN15"/>
<proteinExistence type="predicted"/>
<dbReference type="GO" id="GO:0005768">
    <property type="term" value="C:endosome"/>
    <property type="evidence" value="ECO:0007669"/>
    <property type="project" value="TreeGrafter"/>
</dbReference>
<dbReference type="SUPFAM" id="SSF64268">
    <property type="entry name" value="PX domain"/>
    <property type="match status" value="1"/>
</dbReference>